<comment type="caution">
    <text evidence="2">The sequence shown here is derived from an EMBL/GenBank/DDBJ whole genome shotgun (WGS) entry which is preliminary data.</text>
</comment>
<name>A0A7K1L7A9_9ACTN</name>
<evidence type="ECO:0000313" key="3">
    <source>
        <dbReference type="Proteomes" id="UP000432015"/>
    </source>
</evidence>
<gene>
    <name evidence="2" type="ORF">GNZ18_27535</name>
</gene>
<feature type="compositionally biased region" description="Basic and acidic residues" evidence="1">
    <location>
        <begin position="58"/>
        <end position="68"/>
    </location>
</feature>
<organism evidence="2 3">
    <name type="scientific">Actinomadura litoris</name>
    <dbReference type="NCBI Taxonomy" id="2678616"/>
    <lineage>
        <taxon>Bacteria</taxon>
        <taxon>Bacillati</taxon>
        <taxon>Actinomycetota</taxon>
        <taxon>Actinomycetes</taxon>
        <taxon>Streptosporangiales</taxon>
        <taxon>Thermomonosporaceae</taxon>
        <taxon>Actinomadura</taxon>
    </lineage>
</organism>
<sequence length="588" mass="62163">MDTSTRGLPILFGSAVAVVVAVVVASGVGAPPSDPAARSTPVANRTPRQAVGGTMEETALRDGPRMIEPRPASPSRAPRRRAAGPLHRLTVSVLDRAGEAPADGDAESFGVFDPSTGEQVHGTFTGGSGQVEVPPGTYRVGTWIRTREPGRPDAAALVIRPSVTVAGDTGVLLDARTTRKVEVSLDDPGPKMFLGDVLVPMTTRGERHAYRLPLENGLYISPAVGVSLHVFTTWTPGGTGEGRYQYSVLTTSKGRIPDEPVFRVHRSDLAAVRTGYPAPGRAACVSTWTGPDLPDLPVIVSHGLLAGTAPGEHTVHTTPGVRWSDDLLMDGDDCAFQNLEATQSGERYPSAGEYTRRWNTAPLTPALAYWNGGDLTPAVVRRQDQLDVNMSLFSDGVPNHVGPRDAPWEDGHITGSTTLKLDGRPIGTSQDAGFGTFTLPGGGGRYRLETTAERNVPWSPLGTRTDAAWTFTSANTGTEAAPPLMAVRYDAGLDGHSRALAGAAHRVGAKVQTPPGAGAPRVKRLRVRVSYDDGRTWRDAATRPAGDGWAIDLRHPADAEYVSLSATAVDAAGGTVEQSTIRAYALRR</sequence>
<proteinExistence type="predicted"/>
<reference evidence="2 3" key="1">
    <citation type="submission" date="2019-11" db="EMBL/GenBank/DDBJ databases">
        <authorList>
            <person name="Cao P."/>
        </authorList>
    </citation>
    <scope>NUCLEOTIDE SEQUENCE [LARGE SCALE GENOMIC DNA]</scope>
    <source>
        <strain evidence="2 3">NEAU-AAG5</strain>
    </source>
</reference>
<dbReference type="RefSeq" id="WP_156219424.1">
    <property type="nucleotide sequence ID" value="NZ_WOFH01000010.1"/>
</dbReference>
<dbReference type="Proteomes" id="UP000432015">
    <property type="component" value="Unassembled WGS sequence"/>
</dbReference>
<accession>A0A7K1L7A9</accession>
<evidence type="ECO:0000256" key="1">
    <source>
        <dbReference type="SAM" id="MobiDB-lite"/>
    </source>
</evidence>
<feature type="region of interest" description="Disordered" evidence="1">
    <location>
        <begin position="28"/>
        <end position="86"/>
    </location>
</feature>
<dbReference type="AlphaFoldDB" id="A0A7K1L7A9"/>
<dbReference type="EMBL" id="WOFH01000010">
    <property type="protein sequence ID" value="MUN40321.1"/>
    <property type="molecule type" value="Genomic_DNA"/>
</dbReference>
<keyword evidence="3" id="KW-1185">Reference proteome</keyword>
<protein>
    <submittedName>
        <fullName evidence="2">Uncharacterized protein</fullName>
    </submittedName>
</protein>
<evidence type="ECO:0000313" key="2">
    <source>
        <dbReference type="EMBL" id="MUN40321.1"/>
    </source>
</evidence>